<evidence type="ECO:0000313" key="3">
    <source>
        <dbReference type="Proteomes" id="UP000283509"/>
    </source>
</evidence>
<feature type="compositionally biased region" description="Polar residues" evidence="1">
    <location>
        <begin position="158"/>
        <end position="168"/>
    </location>
</feature>
<feature type="compositionally biased region" description="Polar residues" evidence="1">
    <location>
        <begin position="297"/>
        <end position="315"/>
    </location>
</feature>
<feature type="region of interest" description="Disordered" evidence="1">
    <location>
        <begin position="1"/>
        <end position="50"/>
    </location>
</feature>
<reference evidence="2 3" key="1">
    <citation type="submission" date="2018-04" db="EMBL/GenBank/DDBJ databases">
        <authorList>
            <person name="Zhang X."/>
            <person name="Yuan J."/>
            <person name="Li F."/>
            <person name="Xiang J."/>
        </authorList>
    </citation>
    <scope>NUCLEOTIDE SEQUENCE [LARGE SCALE GENOMIC DNA]</scope>
    <source>
        <tissue evidence="2">Muscle</tissue>
    </source>
</reference>
<feature type="region of interest" description="Disordered" evidence="1">
    <location>
        <begin position="150"/>
        <end position="331"/>
    </location>
</feature>
<dbReference type="AlphaFoldDB" id="A0A3R7QKL1"/>
<sequence>MFHAWGGGRPREPERPESEPILNRPCRVGPLIKGGAGSQREDDARNTTSQCQCSAEPLQDLNYRVYITLALPPPLPPSLTYSHPICRYLDDHSIPHNIIPHSEAIFPLPTLKLIFAQPTFPSPTSSLPSFYKPQPIFPLSIFSTFPPSHPSPPFLGTSRENFPSTHLELTSPQPTSPTSHLLSSTQLEPTNPQPTSNPTFPQPPPPIPSPPRTPTSTQPTSNHQSSAHPRTPLSLNPTRPPAQPRATSQPTSNPTLPQPTRTSPAHLEPTFHSTHLETHQSSEPHFPSTHLEPHFPQPTSNPTFPQPTSNPTFHSTHLDFPSPTRHLLPTSSLSTHLEPHFLSTHLEPTVSEPTPKTSPPTTSFVARSFRPLFSLCVRRITELRFI</sequence>
<feature type="compositionally biased region" description="Polar residues" evidence="1">
    <location>
        <begin position="245"/>
        <end position="263"/>
    </location>
</feature>
<dbReference type="PRINTS" id="PR01217">
    <property type="entry name" value="PRICHEXTENSN"/>
</dbReference>
<protein>
    <submittedName>
        <fullName evidence="2">Uncharacterized protein</fullName>
    </submittedName>
</protein>
<feature type="compositionally biased region" description="Low complexity" evidence="1">
    <location>
        <begin position="169"/>
        <end position="199"/>
    </location>
</feature>
<feature type="compositionally biased region" description="Low complexity" evidence="1">
    <location>
        <begin position="321"/>
        <end position="331"/>
    </location>
</feature>
<feature type="compositionally biased region" description="Pro residues" evidence="1">
    <location>
        <begin position="200"/>
        <end position="213"/>
    </location>
</feature>
<feature type="compositionally biased region" description="Basic and acidic residues" evidence="1">
    <location>
        <begin position="9"/>
        <end position="18"/>
    </location>
</feature>
<accession>A0A3R7QKL1</accession>
<organism evidence="2 3">
    <name type="scientific">Penaeus vannamei</name>
    <name type="common">Whiteleg shrimp</name>
    <name type="synonym">Litopenaeus vannamei</name>
    <dbReference type="NCBI Taxonomy" id="6689"/>
    <lineage>
        <taxon>Eukaryota</taxon>
        <taxon>Metazoa</taxon>
        <taxon>Ecdysozoa</taxon>
        <taxon>Arthropoda</taxon>
        <taxon>Crustacea</taxon>
        <taxon>Multicrustacea</taxon>
        <taxon>Malacostraca</taxon>
        <taxon>Eumalacostraca</taxon>
        <taxon>Eucarida</taxon>
        <taxon>Decapoda</taxon>
        <taxon>Dendrobranchiata</taxon>
        <taxon>Penaeoidea</taxon>
        <taxon>Penaeidae</taxon>
        <taxon>Penaeus</taxon>
    </lineage>
</organism>
<dbReference type="Proteomes" id="UP000283509">
    <property type="component" value="Unassembled WGS sequence"/>
</dbReference>
<evidence type="ECO:0000313" key="2">
    <source>
        <dbReference type="EMBL" id="ROT81829.1"/>
    </source>
</evidence>
<proteinExistence type="predicted"/>
<comment type="caution">
    <text evidence="2">The sequence shown here is derived from an EMBL/GenBank/DDBJ whole genome shotgun (WGS) entry which is preliminary data.</text>
</comment>
<feature type="compositionally biased region" description="Polar residues" evidence="1">
    <location>
        <begin position="223"/>
        <end position="237"/>
    </location>
</feature>
<keyword evidence="3" id="KW-1185">Reference proteome</keyword>
<dbReference type="EMBL" id="QCYY01000913">
    <property type="protein sequence ID" value="ROT81829.1"/>
    <property type="molecule type" value="Genomic_DNA"/>
</dbReference>
<gene>
    <name evidence="2" type="ORF">C7M84_025009</name>
</gene>
<reference evidence="2 3" key="2">
    <citation type="submission" date="2019-01" db="EMBL/GenBank/DDBJ databases">
        <title>The decoding of complex shrimp genome reveals the adaptation for benthos swimmer, frequently molting mechanism and breeding impact on genome.</title>
        <authorList>
            <person name="Sun Y."/>
            <person name="Gao Y."/>
            <person name="Yu Y."/>
        </authorList>
    </citation>
    <scope>NUCLEOTIDE SEQUENCE [LARGE SCALE GENOMIC DNA]</scope>
    <source>
        <tissue evidence="2">Muscle</tissue>
    </source>
</reference>
<name>A0A3R7QKL1_PENVA</name>
<evidence type="ECO:0000256" key="1">
    <source>
        <dbReference type="SAM" id="MobiDB-lite"/>
    </source>
</evidence>